<organism evidence="4">
    <name type="scientific">Gongylonema pulchrum</name>
    <dbReference type="NCBI Taxonomy" id="637853"/>
    <lineage>
        <taxon>Eukaryota</taxon>
        <taxon>Metazoa</taxon>
        <taxon>Ecdysozoa</taxon>
        <taxon>Nematoda</taxon>
        <taxon>Chromadorea</taxon>
        <taxon>Rhabditida</taxon>
        <taxon>Spirurina</taxon>
        <taxon>Spiruromorpha</taxon>
        <taxon>Spiruroidea</taxon>
        <taxon>Gongylonematidae</taxon>
        <taxon>Gongylonema</taxon>
    </lineage>
</organism>
<sequence>MSVPKSERQLLMMEMAKKLNLECTEEIANRSSPALFPENVPGAWDLNKTLSTVVGSSMPTRFRTDLDPQDVRLTVVGSSMPTRFRTDLDPQDVRLVNELGQLSADQLMEHVKNLQNMAYLLGCEEGYFFAIFCT</sequence>
<dbReference type="PANTHER" id="PTHR31489">
    <property type="entry name" value="LIN52 FAMILY MEMBER"/>
    <property type="match status" value="1"/>
</dbReference>
<reference evidence="4" key="1">
    <citation type="submission" date="2016-06" db="UniProtKB">
        <authorList>
            <consortium name="WormBaseParasite"/>
        </authorList>
    </citation>
    <scope>IDENTIFICATION</scope>
</reference>
<dbReference type="PANTHER" id="PTHR31489:SF2">
    <property type="entry name" value="PROTEIN LIN-52 HOMOLOG"/>
    <property type="match status" value="1"/>
</dbReference>
<keyword evidence="3" id="KW-1185">Reference proteome</keyword>
<dbReference type="EMBL" id="UYRT01088730">
    <property type="protein sequence ID" value="VDN34071.1"/>
    <property type="molecule type" value="Genomic_DNA"/>
</dbReference>
<proteinExistence type="inferred from homology"/>
<evidence type="ECO:0000256" key="1">
    <source>
        <dbReference type="ARBA" id="ARBA00005456"/>
    </source>
</evidence>
<accession>A0A183EF12</accession>
<dbReference type="Proteomes" id="UP000271098">
    <property type="component" value="Unassembled WGS sequence"/>
</dbReference>
<dbReference type="Pfam" id="PF10044">
    <property type="entry name" value="LIN52"/>
    <property type="match status" value="1"/>
</dbReference>
<evidence type="ECO:0000313" key="3">
    <source>
        <dbReference type="Proteomes" id="UP000271098"/>
    </source>
</evidence>
<dbReference type="GO" id="GO:0006355">
    <property type="term" value="P:regulation of DNA-templated transcription"/>
    <property type="evidence" value="ECO:0007669"/>
    <property type="project" value="InterPro"/>
</dbReference>
<dbReference type="AlphaFoldDB" id="A0A183EF12"/>
<dbReference type="GO" id="GO:0070176">
    <property type="term" value="C:DRM complex"/>
    <property type="evidence" value="ECO:0007669"/>
    <property type="project" value="InterPro"/>
</dbReference>
<dbReference type="WBParaSite" id="GPUH_0001957801-mRNA-1">
    <property type="protein sequence ID" value="GPUH_0001957801-mRNA-1"/>
    <property type="gene ID" value="GPUH_0001957801"/>
</dbReference>
<evidence type="ECO:0000313" key="2">
    <source>
        <dbReference type="EMBL" id="VDN34071.1"/>
    </source>
</evidence>
<evidence type="ECO:0000313" key="4">
    <source>
        <dbReference type="WBParaSite" id="GPUH_0001957801-mRNA-1"/>
    </source>
</evidence>
<dbReference type="OrthoDB" id="5834362at2759"/>
<comment type="similarity">
    <text evidence="1">Belongs to the lin-52 family.</text>
</comment>
<name>A0A183EF12_9BILA</name>
<gene>
    <name evidence="2" type="ORF">GPUH_LOCUS19556</name>
</gene>
<dbReference type="InterPro" id="IPR018737">
    <property type="entry name" value="DREAM_LIN52"/>
</dbReference>
<protein>
    <submittedName>
        <fullName evidence="4">PI3K/PI4K domain-containing protein</fullName>
    </submittedName>
</protein>
<reference evidence="2 3" key="2">
    <citation type="submission" date="2018-11" db="EMBL/GenBank/DDBJ databases">
        <authorList>
            <consortium name="Pathogen Informatics"/>
        </authorList>
    </citation>
    <scope>NUCLEOTIDE SEQUENCE [LARGE SCALE GENOMIC DNA]</scope>
</reference>